<organism evidence="10 11">
    <name type="scientific">Capronia coronata CBS 617.96</name>
    <dbReference type="NCBI Taxonomy" id="1182541"/>
    <lineage>
        <taxon>Eukaryota</taxon>
        <taxon>Fungi</taxon>
        <taxon>Dikarya</taxon>
        <taxon>Ascomycota</taxon>
        <taxon>Pezizomycotina</taxon>
        <taxon>Eurotiomycetes</taxon>
        <taxon>Chaetothyriomycetidae</taxon>
        <taxon>Chaetothyriales</taxon>
        <taxon>Herpotrichiellaceae</taxon>
        <taxon>Capronia</taxon>
    </lineage>
</organism>
<feature type="transmembrane region" description="Helical" evidence="8">
    <location>
        <begin position="52"/>
        <end position="69"/>
    </location>
</feature>
<evidence type="ECO:0000313" key="10">
    <source>
        <dbReference type="EMBL" id="EXJ93914.1"/>
    </source>
</evidence>
<feature type="transmembrane region" description="Helical" evidence="8">
    <location>
        <begin position="109"/>
        <end position="132"/>
    </location>
</feature>
<feature type="transmembrane region" description="Helical" evidence="8">
    <location>
        <begin position="366"/>
        <end position="386"/>
    </location>
</feature>
<evidence type="ECO:0000256" key="8">
    <source>
        <dbReference type="SAM" id="Phobius"/>
    </source>
</evidence>
<dbReference type="SUPFAM" id="SSF103473">
    <property type="entry name" value="MFS general substrate transporter"/>
    <property type="match status" value="1"/>
</dbReference>
<dbReference type="InterPro" id="IPR005829">
    <property type="entry name" value="Sugar_transporter_CS"/>
</dbReference>
<proteinExistence type="inferred from homology"/>
<evidence type="ECO:0000256" key="7">
    <source>
        <dbReference type="RuleBase" id="RU003346"/>
    </source>
</evidence>
<keyword evidence="3 7" id="KW-0813">Transport</keyword>
<feature type="transmembrane region" description="Helical" evidence="8">
    <location>
        <begin position="329"/>
        <end position="354"/>
    </location>
</feature>
<sequence length="480" mass="52643">MNGLNILPSYTDYFTLTTATLSLNTATVWVGSMLAGILYAKVPDWIGRRWSLFFGAIFTIIGVIIQTASQNIGMFVAARIIIGFGTGASSIAGPVYVSETLPVRYRAWGLGIFYDFWYVGGLIAAGVTYGTAKMDSTWAWRLPSALQGLFSIMCLIILPFTPESPRWLHSQGRSAEALVVLAQTCADGNVDDPTVQVQFREITDTLAFEKSYEKPSFFKQFLASKSTRKRIFLSSTVAVFAMLSGNNIISYYLGSMLTQAGVTDSTTQLEINVILNAWCLVVALIGTWLMERVGRKTLAAISTGLLTIFIFLIGGLTKAYGDSTNQSGIYGTVAAIFLFQGAYSIGWTPMTVLYPPEVLNYSIRSMGMGIYCFLTNGVGLMVTFAFPYALDAISWKTYMINGAWDVIELVVVLVTWVETKGRTLEEIDEDLDGQRHTHAPRLQTILGVVPEERAGVVEALDLQKDKELEVSGAVVEVSKE</sequence>
<evidence type="ECO:0000256" key="5">
    <source>
        <dbReference type="ARBA" id="ARBA00022989"/>
    </source>
</evidence>
<evidence type="ECO:0000259" key="9">
    <source>
        <dbReference type="PROSITE" id="PS50850"/>
    </source>
</evidence>
<dbReference type="AlphaFoldDB" id="W9ZHG5"/>
<feature type="transmembrane region" description="Helical" evidence="8">
    <location>
        <begin position="273"/>
        <end position="290"/>
    </location>
</feature>
<protein>
    <recommendedName>
        <fullName evidence="9">Major facilitator superfamily (MFS) profile domain-containing protein</fullName>
    </recommendedName>
</protein>
<dbReference type="GO" id="GO:0016020">
    <property type="term" value="C:membrane"/>
    <property type="evidence" value="ECO:0007669"/>
    <property type="project" value="UniProtKB-SubCell"/>
</dbReference>
<dbReference type="PANTHER" id="PTHR48022:SF31">
    <property type="entry name" value="HEXOSE TRANSPORTER"/>
    <property type="match status" value="1"/>
</dbReference>
<evidence type="ECO:0000256" key="4">
    <source>
        <dbReference type="ARBA" id="ARBA00022692"/>
    </source>
</evidence>
<feature type="transmembrane region" description="Helical" evidence="8">
    <location>
        <begin position="20"/>
        <end position="40"/>
    </location>
</feature>
<dbReference type="InterPro" id="IPR036259">
    <property type="entry name" value="MFS_trans_sf"/>
</dbReference>
<dbReference type="InterPro" id="IPR050360">
    <property type="entry name" value="MFS_Sugar_Transporters"/>
</dbReference>
<dbReference type="InterPro" id="IPR005828">
    <property type="entry name" value="MFS_sugar_transport-like"/>
</dbReference>
<dbReference type="OrthoDB" id="4540492at2759"/>
<dbReference type="Gene3D" id="1.20.1250.20">
    <property type="entry name" value="MFS general substrate transporter like domains"/>
    <property type="match status" value="1"/>
</dbReference>
<dbReference type="PRINTS" id="PR00171">
    <property type="entry name" value="SUGRTRNSPORT"/>
</dbReference>
<keyword evidence="5 8" id="KW-1133">Transmembrane helix</keyword>
<dbReference type="NCBIfam" id="TIGR00879">
    <property type="entry name" value="SP"/>
    <property type="match status" value="1"/>
</dbReference>
<feature type="transmembrane region" description="Helical" evidence="8">
    <location>
        <begin position="138"/>
        <end position="160"/>
    </location>
</feature>
<dbReference type="FunFam" id="1.20.1250.20:FF:000134">
    <property type="entry name" value="MFS sugar transporter protein"/>
    <property type="match status" value="1"/>
</dbReference>
<evidence type="ECO:0000256" key="3">
    <source>
        <dbReference type="ARBA" id="ARBA00022448"/>
    </source>
</evidence>
<dbReference type="GeneID" id="19157207"/>
<gene>
    <name evidence="10" type="ORF">A1O1_02307</name>
</gene>
<feature type="transmembrane region" description="Helical" evidence="8">
    <location>
        <begin position="75"/>
        <end position="97"/>
    </location>
</feature>
<dbReference type="InterPro" id="IPR003663">
    <property type="entry name" value="Sugar/inositol_transpt"/>
</dbReference>
<feature type="transmembrane region" description="Helical" evidence="8">
    <location>
        <begin position="297"/>
        <end position="317"/>
    </location>
</feature>
<accession>W9ZHG5</accession>
<evidence type="ECO:0000256" key="6">
    <source>
        <dbReference type="ARBA" id="ARBA00023136"/>
    </source>
</evidence>
<dbReference type="PANTHER" id="PTHR48022">
    <property type="entry name" value="PLASTIDIC GLUCOSE TRANSPORTER 4"/>
    <property type="match status" value="1"/>
</dbReference>
<keyword evidence="4 8" id="KW-0812">Transmembrane</keyword>
<dbReference type="GO" id="GO:0005351">
    <property type="term" value="F:carbohydrate:proton symporter activity"/>
    <property type="evidence" value="ECO:0007669"/>
    <property type="project" value="TreeGrafter"/>
</dbReference>
<evidence type="ECO:0000256" key="1">
    <source>
        <dbReference type="ARBA" id="ARBA00004141"/>
    </source>
</evidence>
<name>W9ZHG5_9EURO</name>
<evidence type="ECO:0000256" key="2">
    <source>
        <dbReference type="ARBA" id="ARBA00010992"/>
    </source>
</evidence>
<comment type="subcellular location">
    <subcellularLocation>
        <location evidence="1">Membrane</location>
        <topology evidence="1">Multi-pass membrane protein</topology>
    </subcellularLocation>
</comment>
<feature type="domain" description="Major facilitator superfamily (MFS) profile" evidence="9">
    <location>
        <begin position="1"/>
        <end position="420"/>
    </location>
</feature>
<dbReference type="PROSITE" id="PS00217">
    <property type="entry name" value="SUGAR_TRANSPORT_2"/>
    <property type="match status" value="1"/>
</dbReference>
<dbReference type="EMBL" id="AMWN01000002">
    <property type="protein sequence ID" value="EXJ93914.1"/>
    <property type="molecule type" value="Genomic_DNA"/>
</dbReference>
<dbReference type="eggNOG" id="KOG0254">
    <property type="taxonomic scope" value="Eukaryota"/>
</dbReference>
<comment type="caution">
    <text evidence="10">The sequence shown here is derived from an EMBL/GenBank/DDBJ whole genome shotgun (WGS) entry which is preliminary data.</text>
</comment>
<dbReference type="Proteomes" id="UP000019484">
    <property type="component" value="Unassembled WGS sequence"/>
</dbReference>
<keyword evidence="6 8" id="KW-0472">Membrane</keyword>
<dbReference type="HOGENOM" id="CLU_001265_30_13_1"/>
<feature type="transmembrane region" description="Helical" evidence="8">
    <location>
        <begin position="231"/>
        <end position="253"/>
    </location>
</feature>
<dbReference type="PROSITE" id="PS50850">
    <property type="entry name" value="MFS"/>
    <property type="match status" value="1"/>
</dbReference>
<dbReference type="Pfam" id="PF00083">
    <property type="entry name" value="Sugar_tr"/>
    <property type="match status" value="1"/>
</dbReference>
<comment type="similarity">
    <text evidence="2 7">Belongs to the major facilitator superfamily. Sugar transporter (TC 2.A.1.1) family.</text>
</comment>
<evidence type="ECO:0000313" key="11">
    <source>
        <dbReference type="Proteomes" id="UP000019484"/>
    </source>
</evidence>
<reference evidence="10 11" key="1">
    <citation type="submission" date="2013-03" db="EMBL/GenBank/DDBJ databases">
        <title>The Genome Sequence of Capronia coronata CBS 617.96.</title>
        <authorList>
            <consortium name="The Broad Institute Genomics Platform"/>
            <person name="Cuomo C."/>
            <person name="de Hoog S."/>
            <person name="Gorbushina A."/>
            <person name="Walker B."/>
            <person name="Young S.K."/>
            <person name="Zeng Q."/>
            <person name="Gargeya S."/>
            <person name="Fitzgerald M."/>
            <person name="Haas B."/>
            <person name="Abouelleil A."/>
            <person name="Allen A.W."/>
            <person name="Alvarado L."/>
            <person name="Arachchi H.M."/>
            <person name="Berlin A.M."/>
            <person name="Chapman S.B."/>
            <person name="Gainer-Dewar J."/>
            <person name="Goldberg J."/>
            <person name="Griggs A."/>
            <person name="Gujja S."/>
            <person name="Hansen M."/>
            <person name="Howarth C."/>
            <person name="Imamovic A."/>
            <person name="Ireland A."/>
            <person name="Larimer J."/>
            <person name="McCowan C."/>
            <person name="Murphy C."/>
            <person name="Pearson M."/>
            <person name="Poon T.W."/>
            <person name="Priest M."/>
            <person name="Roberts A."/>
            <person name="Saif S."/>
            <person name="Shea T."/>
            <person name="Sisk P."/>
            <person name="Sykes S."/>
            <person name="Wortman J."/>
            <person name="Nusbaum C."/>
            <person name="Birren B."/>
        </authorList>
    </citation>
    <scope>NUCLEOTIDE SEQUENCE [LARGE SCALE GENOMIC DNA]</scope>
    <source>
        <strain evidence="10 11">CBS 617.96</strain>
    </source>
</reference>
<keyword evidence="11" id="KW-1185">Reference proteome</keyword>
<dbReference type="InterPro" id="IPR020846">
    <property type="entry name" value="MFS_dom"/>
</dbReference>
<dbReference type="RefSeq" id="XP_007721408.1">
    <property type="nucleotide sequence ID" value="XM_007723218.1"/>
</dbReference>